<dbReference type="InterPro" id="IPR050291">
    <property type="entry name" value="CDF_Transporter"/>
</dbReference>
<evidence type="ECO:0000256" key="3">
    <source>
        <dbReference type="ARBA" id="ARBA00022448"/>
    </source>
</evidence>
<reference evidence="10 11" key="1">
    <citation type="submission" date="2020-03" db="EMBL/GenBank/DDBJ databases">
        <title>Assessment of the enzymatic potential of alkaline-tolerant lipase obtained from Bacillus luteus H11 (technogenic soil) for the bioremediation of saline soils contaminated with petroleum substances.</title>
        <authorList>
            <person name="Kalwasinska A."/>
        </authorList>
    </citation>
    <scope>NUCLEOTIDE SEQUENCE [LARGE SCALE GENOMIC DNA]</scope>
    <source>
        <strain evidence="10 11">H11</strain>
    </source>
</reference>
<dbReference type="Proteomes" id="UP000752012">
    <property type="component" value="Unassembled WGS sequence"/>
</dbReference>
<keyword evidence="5 7" id="KW-1133">Transmembrane helix</keyword>
<evidence type="ECO:0000259" key="9">
    <source>
        <dbReference type="Pfam" id="PF16916"/>
    </source>
</evidence>
<evidence type="ECO:0000256" key="7">
    <source>
        <dbReference type="SAM" id="Phobius"/>
    </source>
</evidence>
<feature type="transmembrane region" description="Helical" evidence="7">
    <location>
        <begin position="118"/>
        <end position="138"/>
    </location>
</feature>
<evidence type="ECO:0000313" key="11">
    <source>
        <dbReference type="Proteomes" id="UP000752012"/>
    </source>
</evidence>
<proteinExistence type="inferred from homology"/>
<dbReference type="SUPFAM" id="SSF160240">
    <property type="entry name" value="Cation efflux protein cytoplasmic domain-like"/>
    <property type="match status" value="1"/>
</dbReference>
<dbReference type="InterPro" id="IPR002524">
    <property type="entry name" value="Cation_efflux"/>
</dbReference>
<keyword evidence="11" id="KW-1185">Reference proteome</keyword>
<evidence type="ECO:0000256" key="2">
    <source>
        <dbReference type="ARBA" id="ARBA00008114"/>
    </source>
</evidence>
<dbReference type="PANTHER" id="PTHR43840">
    <property type="entry name" value="MITOCHONDRIAL METAL TRANSPORTER 1-RELATED"/>
    <property type="match status" value="1"/>
</dbReference>
<keyword evidence="6 7" id="KW-0472">Membrane</keyword>
<sequence>MPERGDERYKKVQLGAWIGIAGNAVLAAVKGIVGTAADSRALTADALHSAADVVSSIAVLIGVRAAQQPPDQDHPYGHGKAETVTAIIVSVLLFVVGIEVAVSAVQAFFQEVPVPGQAAVYAALFSIFVKEAMFQYKVRLGKKYKSDALITDAWHHRSDVLSSAAVLIGAGAAVFGSAAGIEAAVYADPAATIVVALLIMKMGWSLGSEAVHQSMDHVLHDEDTEWMFEAAASVKGVVNVDELLAREHGYYVIIDIKVSVAPYITVEDGHAIGKQVKRKLIEAGYVHDVRVHINPSSEEEKL</sequence>
<protein>
    <submittedName>
        <fullName evidence="10">Cation transporter</fullName>
    </submittedName>
</protein>
<dbReference type="InterPro" id="IPR036837">
    <property type="entry name" value="Cation_efflux_CTD_sf"/>
</dbReference>
<evidence type="ECO:0000256" key="4">
    <source>
        <dbReference type="ARBA" id="ARBA00022692"/>
    </source>
</evidence>
<feature type="domain" description="Cation efflux protein cytoplasmic" evidence="9">
    <location>
        <begin position="220"/>
        <end position="295"/>
    </location>
</feature>
<name>A0A969PLU8_9BACI</name>
<comment type="caution">
    <text evidence="10">The sequence shown here is derived from an EMBL/GenBank/DDBJ whole genome shotgun (WGS) entry which is preliminary data.</text>
</comment>
<dbReference type="NCBIfam" id="TIGR01297">
    <property type="entry name" value="CDF"/>
    <property type="match status" value="1"/>
</dbReference>
<comment type="similarity">
    <text evidence="2">Belongs to the cation diffusion facilitator (CDF) transporter (TC 2.A.4) family.</text>
</comment>
<evidence type="ECO:0000256" key="1">
    <source>
        <dbReference type="ARBA" id="ARBA00004141"/>
    </source>
</evidence>
<dbReference type="GO" id="GO:0008324">
    <property type="term" value="F:monoatomic cation transmembrane transporter activity"/>
    <property type="evidence" value="ECO:0007669"/>
    <property type="project" value="InterPro"/>
</dbReference>
<organism evidence="10 11">
    <name type="scientific">Alkalicoccus luteus</name>
    <dbReference type="NCBI Taxonomy" id="1237094"/>
    <lineage>
        <taxon>Bacteria</taxon>
        <taxon>Bacillati</taxon>
        <taxon>Bacillota</taxon>
        <taxon>Bacilli</taxon>
        <taxon>Bacillales</taxon>
        <taxon>Bacillaceae</taxon>
        <taxon>Alkalicoccus</taxon>
    </lineage>
</organism>
<feature type="domain" description="Cation efflux protein transmembrane" evidence="8">
    <location>
        <begin position="17"/>
        <end position="211"/>
    </location>
</feature>
<dbReference type="PANTHER" id="PTHR43840:SF15">
    <property type="entry name" value="MITOCHONDRIAL METAL TRANSPORTER 1-RELATED"/>
    <property type="match status" value="1"/>
</dbReference>
<feature type="transmembrane region" description="Helical" evidence="7">
    <location>
        <begin position="12"/>
        <end position="34"/>
    </location>
</feature>
<dbReference type="Pfam" id="PF01545">
    <property type="entry name" value="Cation_efflux"/>
    <property type="match status" value="1"/>
</dbReference>
<gene>
    <name evidence="10" type="ORF">HCN83_03060</name>
</gene>
<dbReference type="FunFam" id="1.20.1510.10:FF:000006">
    <property type="entry name" value="Divalent cation efflux transporter"/>
    <property type="match status" value="1"/>
</dbReference>
<dbReference type="EMBL" id="JAATHJ010000003">
    <property type="protein sequence ID" value="NJP36567.1"/>
    <property type="molecule type" value="Genomic_DNA"/>
</dbReference>
<keyword evidence="3" id="KW-0813">Transport</keyword>
<dbReference type="Gene3D" id="1.20.1510.10">
    <property type="entry name" value="Cation efflux protein transmembrane domain"/>
    <property type="match status" value="1"/>
</dbReference>
<keyword evidence="4 7" id="KW-0812">Transmembrane</keyword>
<feature type="transmembrane region" description="Helical" evidence="7">
    <location>
        <begin position="183"/>
        <end position="200"/>
    </location>
</feature>
<accession>A0A969PLU8</accession>
<dbReference type="InterPro" id="IPR058533">
    <property type="entry name" value="Cation_efflux_TM"/>
</dbReference>
<evidence type="ECO:0000259" key="8">
    <source>
        <dbReference type="Pfam" id="PF01545"/>
    </source>
</evidence>
<dbReference type="InterPro" id="IPR027469">
    <property type="entry name" value="Cation_efflux_TMD_sf"/>
</dbReference>
<evidence type="ECO:0000256" key="5">
    <source>
        <dbReference type="ARBA" id="ARBA00022989"/>
    </source>
</evidence>
<dbReference type="RefSeq" id="WP_168004856.1">
    <property type="nucleotide sequence ID" value="NZ_JAATHJ010000003.1"/>
</dbReference>
<evidence type="ECO:0000256" key="6">
    <source>
        <dbReference type="ARBA" id="ARBA00023136"/>
    </source>
</evidence>
<dbReference type="Pfam" id="PF16916">
    <property type="entry name" value="ZT_dimer"/>
    <property type="match status" value="1"/>
</dbReference>
<dbReference type="AlphaFoldDB" id="A0A969PLU8"/>
<dbReference type="GO" id="GO:0016020">
    <property type="term" value="C:membrane"/>
    <property type="evidence" value="ECO:0007669"/>
    <property type="project" value="UniProtKB-SubCell"/>
</dbReference>
<evidence type="ECO:0000313" key="10">
    <source>
        <dbReference type="EMBL" id="NJP36567.1"/>
    </source>
</evidence>
<feature type="transmembrane region" description="Helical" evidence="7">
    <location>
        <begin position="84"/>
        <end position="106"/>
    </location>
</feature>
<comment type="subcellular location">
    <subcellularLocation>
        <location evidence="1">Membrane</location>
        <topology evidence="1">Multi-pass membrane protein</topology>
    </subcellularLocation>
</comment>
<dbReference type="SUPFAM" id="SSF161111">
    <property type="entry name" value="Cation efflux protein transmembrane domain-like"/>
    <property type="match status" value="1"/>
</dbReference>
<feature type="transmembrane region" description="Helical" evidence="7">
    <location>
        <begin position="159"/>
        <end position="177"/>
    </location>
</feature>
<dbReference type="Gene3D" id="3.30.70.1350">
    <property type="entry name" value="Cation efflux protein, cytoplasmic domain"/>
    <property type="match status" value="1"/>
</dbReference>
<dbReference type="InterPro" id="IPR027470">
    <property type="entry name" value="Cation_efflux_CTD"/>
</dbReference>